<organism evidence="1 2">
    <name type="scientific">Polaribacter batillariae</name>
    <dbReference type="NCBI Taxonomy" id="2808900"/>
    <lineage>
        <taxon>Bacteria</taxon>
        <taxon>Pseudomonadati</taxon>
        <taxon>Bacteroidota</taxon>
        <taxon>Flavobacteriia</taxon>
        <taxon>Flavobacteriales</taxon>
        <taxon>Flavobacteriaceae</taxon>
    </lineage>
</organism>
<accession>A0ABX7SSD1</accession>
<reference evidence="1 2" key="1">
    <citation type="submission" date="2021-03" db="EMBL/GenBank/DDBJ databases">
        <title>Complete genome of Polaribacter_sp.G4M1.</title>
        <authorList>
            <person name="Jeong S.W."/>
            <person name="Bae J.W."/>
        </authorList>
    </citation>
    <scope>NUCLEOTIDE SEQUENCE [LARGE SCALE GENOMIC DNA]</scope>
    <source>
        <strain evidence="1 2">G4M1</strain>
    </source>
</reference>
<gene>
    <name evidence="1" type="ORF">JL193_08600</name>
</gene>
<evidence type="ECO:0000313" key="2">
    <source>
        <dbReference type="Proteomes" id="UP000663935"/>
    </source>
</evidence>
<dbReference type="Proteomes" id="UP000663935">
    <property type="component" value="Chromosome"/>
</dbReference>
<evidence type="ECO:0000313" key="1">
    <source>
        <dbReference type="EMBL" id="QTD36228.1"/>
    </source>
</evidence>
<dbReference type="RefSeq" id="WP_207970420.1">
    <property type="nucleotide sequence ID" value="NZ_CP071795.1"/>
</dbReference>
<protein>
    <submittedName>
        <fullName evidence="1">Uncharacterized protein</fullName>
    </submittedName>
</protein>
<sequence>MMICNLIESCKVSVNHSKKTLIDKEGGKSKYLIHNKSTSNYSIIDFENCVYKGRQNDTKCDFGLKTETSIFYIELKGSDAIGGIKQLLATVNETEKCFSNIDKKARLIVTRFSKPKVAKQTKQTKEYKDLIKKIGSVENFVIKQNAYTEII</sequence>
<name>A0ABX7SSD1_9FLAO</name>
<proteinExistence type="predicted"/>
<keyword evidence="2" id="KW-1185">Reference proteome</keyword>
<dbReference type="EMBL" id="CP071795">
    <property type="protein sequence ID" value="QTD36228.1"/>
    <property type="molecule type" value="Genomic_DNA"/>
</dbReference>